<dbReference type="InterPro" id="IPR012347">
    <property type="entry name" value="Ferritin-like"/>
</dbReference>
<reference evidence="1 2" key="1">
    <citation type="submission" date="2019-05" db="EMBL/GenBank/DDBJ databases">
        <title>Panacibacter sp. strain 17mud1-8 Genome sequencing and assembly.</title>
        <authorList>
            <person name="Chhetri G."/>
        </authorList>
    </citation>
    <scope>NUCLEOTIDE SEQUENCE [LARGE SCALE GENOMIC DNA]</scope>
    <source>
        <strain evidence="1 2">17mud1-8</strain>
    </source>
</reference>
<dbReference type="AlphaFoldDB" id="A0A4U3KTL2"/>
<protein>
    <submittedName>
        <fullName evidence="1">DUF2383 domain-containing protein</fullName>
    </submittedName>
</protein>
<dbReference type="Gene3D" id="1.20.1260.10">
    <property type="match status" value="1"/>
</dbReference>
<accession>A0A4U3KTL2</accession>
<name>A0A4U3KTL2_9BACT</name>
<evidence type="ECO:0000313" key="1">
    <source>
        <dbReference type="EMBL" id="TKK65662.1"/>
    </source>
</evidence>
<proteinExistence type="predicted"/>
<keyword evidence="2" id="KW-1185">Reference proteome</keyword>
<dbReference type="Proteomes" id="UP000305848">
    <property type="component" value="Unassembled WGS sequence"/>
</dbReference>
<dbReference type="EMBL" id="SZQL01000019">
    <property type="protein sequence ID" value="TKK65662.1"/>
    <property type="molecule type" value="Genomic_DNA"/>
</dbReference>
<evidence type="ECO:0000313" key="2">
    <source>
        <dbReference type="Proteomes" id="UP000305848"/>
    </source>
</evidence>
<organism evidence="1 2">
    <name type="scientific">Ilyomonas limi</name>
    <dbReference type="NCBI Taxonomy" id="2575867"/>
    <lineage>
        <taxon>Bacteria</taxon>
        <taxon>Pseudomonadati</taxon>
        <taxon>Bacteroidota</taxon>
        <taxon>Chitinophagia</taxon>
        <taxon>Chitinophagales</taxon>
        <taxon>Chitinophagaceae</taxon>
        <taxon>Ilyomonas</taxon>
    </lineage>
</organism>
<comment type="caution">
    <text evidence="1">The sequence shown here is derived from an EMBL/GenBank/DDBJ whole genome shotgun (WGS) entry which is preliminary data.</text>
</comment>
<gene>
    <name evidence="1" type="ORF">FC093_19180</name>
</gene>
<sequence>MPASMNPNQPLPQKKANQHNMQVADKLHGLVNTLQHANNGFKHIAERCQNRKTQTVVFGLATETFQVYKELASQMQVLKCKDSINHVLYNDCKTDIVNEQQAPKIDDTDKVLDECTQIEKNLITEFRKLLNDSLISGDLRKLLQAQLNSFLYSFVKLKMLRNYQSKTIDYGIIF</sequence>